<reference evidence="1 2" key="1">
    <citation type="submission" date="2017-12" db="EMBL/GenBank/DDBJ databases">
        <title>Gene loss provides genomic basis for host adaptation in cereal stripe rust fungi.</title>
        <authorList>
            <person name="Xia C."/>
        </authorList>
    </citation>
    <scope>NUCLEOTIDE SEQUENCE [LARGE SCALE GENOMIC DNA]</scope>
    <source>
        <strain evidence="1 2">93TX-2</strain>
    </source>
</reference>
<reference evidence="2" key="3">
    <citation type="journal article" date="2018" name="Mol. Plant Microbe Interact.">
        <title>Genome sequence resources for the wheat stripe rust pathogen (Puccinia striiformis f. sp. tritici) and the barley stripe rust pathogen (Puccinia striiformis f. sp. hordei).</title>
        <authorList>
            <person name="Xia C."/>
            <person name="Wang M."/>
            <person name="Yin C."/>
            <person name="Cornejo O.E."/>
            <person name="Hulbert S.H."/>
            <person name="Chen X."/>
        </authorList>
    </citation>
    <scope>NUCLEOTIDE SEQUENCE [LARGE SCALE GENOMIC DNA]</scope>
    <source>
        <strain evidence="2">93TX-2</strain>
    </source>
</reference>
<dbReference type="EMBL" id="PKSM01000143">
    <property type="protein sequence ID" value="POW07845.1"/>
    <property type="molecule type" value="Genomic_DNA"/>
</dbReference>
<dbReference type="PANTHER" id="PTHR33069:SF3">
    <property type="entry name" value="DYNEIN HEAVY CHAIN TAIL DOMAIN-CONTAINING PROTEIN"/>
    <property type="match status" value="1"/>
</dbReference>
<comment type="caution">
    <text evidence="1">The sequence shown here is derived from an EMBL/GenBank/DDBJ whole genome shotgun (WGS) entry which is preliminary data.</text>
</comment>
<dbReference type="OrthoDB" id="2495413at2759"/>
<protein>
    <submittedName>
        <fullName evidence="1">Uncharacterized protein</fullName>
    </submittedName>
</protein>
<keyword evidence="2" id="KW-1185">Reference proteome</keyword>
<accession>A0A2S4VEE8</accession>
<organism evidence="1 2">
    <name type="scientific">Puccinia striiformis</name>
    <dbReference type="NCBI Taxonomy" id="27350"/>
    <lineage>
        <taxon>Eukaryota</taxon>
        <taxon>Fungi</taxon>
        <taxon>Dikarya</taxon>
        <taxon>Basidiomycota</taxon>
        <taxon>Pucciniomycotina</taxon>
        <taxon>Pucciniomycetes</taxon>
        <taxon>Pucciniales</taxon>
        <taxon>Pucciniaceae</taxon>
        <taxon>Puccinia</taxon>
    </lineage>
</organism>
<reference evidence="2" key="2">
    <citation type="journal article" date="2018" name="BMC Genomics">
        <title>Genomic insights into host adaptation between the wheat stripe rust pathogen (Puccinia striiformis f. sp. tritici) and the barley stripe rust pathogen (Puccinia striiformis f. sp. hordei).</title>
        <authorList>
            <person name="Xia C."/>
            <person name="Wang M."/>
            <person name="Yin C."/>
            <person name="Cornejo O.E."/>
            <person name="Hulbert S.H."/>
            <person name="Chen X."/>
        </authorList>
    </citation>
    <scope>NUCLEOTIDE SEQUENCE [LARGE SCALE GENOMIC DNA]</scope>
    <source>
        <strain evidence="2">93TX-2</strain>
    </source>
</reference>
<evidence type="ECO:0000313" key="2">
    <source>
        <dbReference type="Proteomes" id="UP000238274"/>
    </source>
</evidence>
<dbReference type="AlphaFoldDB" id="A0A2S4VEE8"/>
<dbReference type="PANTHER" id="PTHR33069">
    <property type="entry name" value="CHROMOSOME 7, WHOLE GENOME SHOTGUN SEQUENCE-RELATED"/>
    <property type="match status" value="1"/>
</dbReference>
<dbReference type="Proteomes" id="UP000238274">
    <property type="component" value="Unassembled WGS sequence"/>
</dbReference>
<dbReference type="VEuPathDB" id="FungiDB:PSHT_09786"/>
<gene>
    <name evidence="1" type="ORF">PSHT_09786</name>
</gene>
<proteinExistence type="predicted"/>
<name>A0A2S4VEE8_9BASI</name>
<evidence type="ECO:0000313" key="1">
    <source>
        <dbReference type="EMBL" id="POW07845.1"/>
    </source>
</evidence>
<sequence>MNETDPPSIGNPLDDSDARHRHLGDWIIQGFANLKRKCESAREFTQENAVPVDQVSSQSKEVLYDQLHSYLLPLLKQQLATLSLLLDGLRQEPESNLRRLVEIQTGHRSQSSSNQICYGRHICLVLTFASEHVELMGLSTTSSTVRTVAYHYRNLIKQARLRIEFAIKPLKGSEVDIAEDYWRRAALGIRKELYVTFSMANSTAHLKNYPFGDVRQLTHEPLIQLTKLTIPIIKLSKLFLRKLSKAGMNRKLISSFTEMNSIQLERLCKFAGKVDTSLRGILRVLDEIDLTYRPPATPARSRKIIPAAETLASHFDIPLQLVALYLIRLVPENGNQNYYRDWFITWNTQFTLAIHHFIQFAKTI</sequence>
<dbReference type="VEuPathDB" id="FungiDB:PSTT_13928"/>